<dbReference type="EMBL" id="UINC01005835">
    <property type="protein sequence ID" value="SVA23838.1"/>
    <property type="molecule type" value="Genomic_DNA"/>
</dbReference>
<protein>
    <recommendedName>
        <fullName evidence="9">Peptidase M20 dimerisation domain-containing protein</fullName>
    </recommendedName>
</protein>
<dbReference type="Gene3D" id="3.30.70.360">
    <property type="match status" value="1"/>
</dbReference>
<keyword evidence="5" id="KW-0028">Amino-acid biosynthesis</keyword>
<dbReference type="AlphaFoldDB" id="A0A381U8G1"/>
<keyword evidence="8" id="KW-0862">Zinc</keyword>
<dbReference type="SUPFAM" id="SSF55031">
    <property type="entry name" value="Bacterial exopeptidase dimerisation domain"/>
    <property type="match status" value="1"/>
</dbReference>
<keyword evidence="3" id="KW-0963">Cytoplasm</keyword>
<sequence>MTTLDKTVSILTDLVSYPSVSSESNLEIINYLANRIKDCGGSVNLMSSEDGSQANLFGTIGPEINGGIVLSGHTDVVPAKEMDWNSDPFHLTQKDNLLYGRGTCDMKGFIAATLAAAESLKNRKLNLPVHFSFTYDEEIGCFGARHLSHELKKYKFKPSMVIVGEPTEMEIIEAHKGDCEYTTCFYGIEGHAAKPDKGVSAIQYGSRFTNKLFELGNDLKKRAPPDSPFEPPWTTIQAGRIEGGVAHNVIAGKCTIDWEIRPINKLDMDFVKNQLSRYCEDDLLPEMRSTFPKAKIETDIVGEIPGLIPKKENEARVILQELLKSNSTGVISFGTEAGIFQEMEMDVVVCGPGSIDQAHKANEFISLPQLEKCLLNLLNLLDQWSTRS</sequence>
<evidence type="ECO:0000256" key="7">
    <source>
        <dbReference type="ARBA" id="ARBA00022801"/>
    </source>
</evidence>
<dbReference type="InterPro" id="IPR002933">
    <property type="entry name" value="Peptidase_M20"/>
</dbReference>
<evidence type="ECO:0000259" key="9">
    <source>
        <dbReference type="Pfam" id="PF07687"/>
    </source>
</evidence>
<dbReference type="NCBIfam" id="NF005710">
    <property type="entry name" value="PRK07522.1"/>
    <property type="match status" value="1"/>
</dbReference>
<keyword evidence="7" id="KW-0378">Hydrolase</keyword>
<comment type="cofactor">
    <cofactor evidence="1">
        <name>Zn(2+)</name>
        <dbReference type="ChEBI" id="CHEBI:29105"/>
    </cofactor>
</comment>
<evidence type="ECO:0000256" key="8">
    <source>
        <dbReference type="ARBA" id="ARBA00022833"/>
    </source>
</evidence>
<reference evidence="10" key="1">
    <citation type="submission" date="2018-05" db="EMBL/GenBank/DDBJ databases">
        <authorList>
            <person name="Lanie J.A."/>
            <person name="Ng W.-L."/>
            <person name="Kazmierczak K.M."/>
            <person name="Andrzejewski T.M."/>
            <person name="Davidsen T.M."/>
            <person name="Wayne K.J."/>
            <person name="Tettelin H."/>
            <person name="Glass J.I."/>
            <person name="Rusch D."/>
            <person name="Podicherti R."/>
            <person name="Tsui H.-C.T."/>
            <person name="Winkler M.E."/>
        </authorList>
    </citation>
    <scope>NUCLEOTIDE SEQUENCE</scope>
</reference>
<evidence type="ECO:0000256" key="4">
    <source>
        <dbReference type="ARBA" id="ARBA00022571"/>
    </source>
</evidence>
<evidence type="ECO:0000256" key="2">
    <source>
        <dbReference type="ARBA" id="ARBA00005691"/>
    </source>
</evidence>
<dbReference type="InterPro" id="IPR010169">
    <property type="entry name" value="AcOrn-deacetyl"/>
</dbReference>
<dbReference type="InterPro" id="IPR001261">
    <property type="entry name" value="ArgE/DapE_CS"/>
</dbReference>
<name>A0A381U8G1_9ZZZZ</name>
<dbReference type="Gene3D" id="3.40.630.10">
    <property type="entry name" value="Zn peptidases"/>
    <property type="match status" value="1"/>
</dbReference>
<evidence type="ECO:0000256" key="3">
    <source>
        <dbReference type="ARBA" id="ARBA00022490"/>
    </source>
</evidence>
<dbReference type="GO" id="GO:0006526">
    <property type="term" value="P:L-arginine biosynthetic process"/>
    <property type="evidence" value="ECO:0007669"/>
    <property type="project" value="UniProtKB-KW"/>
</dbReference>
<dbReference type="PROSITE" id="PS00759">
    <property type="entry name" value="ARGE_DAPE_CPG2_2"/>
    <property type="match status" value="1"/>
</dbReference>
<dbReference type="SUPFAM" id="SSF53187">
    <property type="entry name" value="Zn-dependent exopeptidases"/>
    <property type="match status" value="1"/>
</dbReference>
<evidence type="ECO:0000313" key="10">
    <source>
        <dbReference type="EMBL" id="SVA23838.1"/>
    </source>
</evidence>
<keyword evidence="6" id="KW-0479">Metal-binding</keyword>
<dbReference type="InterPro" id="IPR050072">
    <property type="entry name" value="Peptidase_M20A"/>
</dbReference>
<evidence type="ECO:0000256" key="1">
    <source>
        <dbReference type="ARBA" id="ARBA00001947"/>
    </source>
</evidence>
<dbReference type="InterPro" id="IPR036264">
    <property type="entry name" value="Bact_exopeptidase_dim_dom"/>
</dbReference>
<comment type="similarity">
    <text evidence="2">Belongs to the peptidase M20A family. ArgE subfamily.</text>
</comment>
<evidence type="ECO:0000256" key="6">
    <source>
        <dbReference type="ARBA" id="ARBA00022723"/>
    </source>
</evidence>
<dbReference type="CDD" id="cd03894">
    <property type="entry name" value="M20_ArgE"/>
    <property type="match status" value="1"/>
</dbReference>
<dbReference type="GO" id="GO:0046872">
    <property type="term" value="F:metal ion binding"/>
    <property type="evidence" value="ECO:0007669"/>
    <property type="project" value="UniProtKB-KW"/>
</dbReference>
<gene>
    <name evidence="10" type="ORF">METZ01_LOCUS76692</name>
</gene>
<organism evidence="10">
    <name type="scientific">marine metagenome</name>
    <dbReference type="NCBI Taxonomy" id="408172"/>
    <lineage>
        <taxon>unclassified sequences</taxon>
        <taxon>metagenomes</taxon>
        <taxon>ecological metagenomes</taxon>
    </lineage>
</organism>
<keyword evidence="4" id="KW-0055">Arginine biosynthesis</keyword>
<dbReference type="InterPro" id="IPR011650">
    <property type="entry name" value="Peptidase_M20_dimer"/>
</dbReference>
<proteinExistence type="inferred from homology"/>
<evidence type="ECO:0000256" key="5">
    <source>
        <dbReference type="ARBA" id="ARBA00022605"/>
    </source>
</evidence>
<dbReference type="PANTHER" id="PTHR43808">
    <property type="entry name" value="ACETYLORNITHINE DEACETYLASE"/>
    <property type="match status" value="1"/>
</dbReference>
<dbReference type="NCBIfam" id="TIGR01892">
    <property type="entry name" value="AcOrn-deacetyl"/>
    <property type="match status" value="1"/>
</dbReference>
<accession>A0A381U8G1</accession>
<dbReference type="Pfam" id="PF01546">
    <property type="entry name" value="Peptidase_M20"/>
    <property type="match status" value="1"/>
</dbReference>
<dbReference type="GO" id="GO:0008777">
    <property type="term" value="F:acetylornithine deacetylase activity"/>
    <property type="evidence" value="ECO:0007669"/>
    <property type="project" value="TreeGrafter"/>
</dbReference>
<feature type="domain" description="Peptidase M20 dimerisation" evidence="9">
    <location>
        <begin position="174"/>
        <end position="283"/>
    </location>
</feature>
<dbReference type="PANTHER" id="PTHR43808:SF31">
    <property type="entry name" value="N-ACETYL-L-CITRULLINE DEACETYLASE"/>
    <property type="match status" value="1"/>
</dbReference>
<dbReference type="Pfam" id="PF07687">
    <property type="entry name" value="M20_dimer"/>
    <property type="match status" value="1"/>
</dbReference>